<protein>
    <recommendedName>
        <fullName evidence="2">ADAM17 membrane-proximal domain-containing protein</fullName>
    </recommendedName>
</protein>
<dbReference type="PANTHER" id="PTHR45702">
    <property type="entry name" value="ADAM10/ADAM17 METALLOPEPTIDASE FAMILY MEMBER"/>
    <property type="match status" value="1"/>
</dbReference>
<feature type="compositionally biased region" description="Basic and acidic residues" evidence="1">
    <location>
        <begin position="326"/>
        <end position="345"/>
    </location>
</feature>
<dbReference type="InterPro" id="IPR051489">
    <property type="entry name" value="ADAM_Metalloproteinase"/>
</dbReference>
<feature type="domain" description="ADAM17 membrane-proximal" evidence="2">
    <location>
        <begin position="60"/>
        <end position="114"/>
    </location>
</feature>
<comment type="caution">
    <text evidence="3">The sequence shown here is derived from an EMBL/GenBank/DDBJ whole genome shotgun (WGS) entry which is preliminary data.</text>
</comment>
<gene>
    <name evidence="3" type="ORF">GSLYS_00013543001</name>
</gene>
<dbReference type="GO" id="GO:0004222">
    <property type="term" value="F:metalloendopeptidase activity"/>
    <property type="evidence" value="ECO:0007669"/>
    <property type="project" value="TreeGrafter"/>
</dbReference>
<evidence type="ECO:0000313" key="3">
    <source>
        <dbReference type="EMBL" id="CAL1539810.1"/>
    </source>
</evidence>
<dbReference type="GO" id="GO:0006509">
    <property type="term" value="P:membrane protein ectodomain proteolysis"/>
    <property type="evidence" value="ECO:0007669"/>
    <property type="project" value="TreeGrafter"/>
</dbReference>
<feature type="region of interest" description="Disordered" evidence="1">
    <location>
        <begin position="205"/>
        <end position="254"/>
    </location>
</feature>
<accession>A0AAV2HZT8</accession>
<dbReference type="InterPro" id="IPR032029">
    <property type="entry name" value="ADAM17_MPD"/>
</dbReference>
<dbReference type="GO" id="GO:0007219">
    <property type="term" value="P:Notch signaling pathway"/>
    <property type="evidence" value="ECO:0007669"/>
    <property type="project" value="TreeGrafter"/>
</dbReference>
<dbReference type="AlphaFoldDB" id="A0AAV2HZT8"/>
<feature type="compositionally biased region" description="Polar residues" evidence="1">
    <location>
        <begin position="364"/>
        <end position="383"/>
    </location>
</feature>
<evidence type="ECO:0000256" key="1">
    <source>
        <dbReference type="SAM" id="MobiDB-lite"/>
    </source>
</evidence>
<evidence type="ECO:0000259" key="2">
    <source>
        <dbReference type="Pfam" id="PF16698"/>
    </source>
</evidence>
<sequence length="383" mass="41214">MCFDNGGVDCKKKSYCTGTGFKCRTPETVPDGTPCLDGGQCYHGDCKGFCEIKGLQEGLPLKPCFCHATNISACQLCCFNASDPQNPGDCVPHSKAILKDGRPCYAGFCEEKGQRKKEELEAPAIKGPIPQKSLRVKQKMFPNQNTENPKNGAHSILIYAVKHPAVEGEYAELLKQAIDSSNSVDSFSQTGSSFTTVLYVEPQIIRASAGPPSSKPTTSNGADGKTRTSTRTSLAESLLSKSAPASQVSSKKDPEQYVAYRPFESFSSFSTFLGHQIDGFQASSDVTLSGLKPFPSKESTGPESRLMGNDSQASSDVTLPGGKPRAWRDSAGHGSREKRGSRVDMKMPSILRLSTGTRRDSTPDKTVNFGNPPENSDQIQSSK</sequence>
<name>A0AAV2HZT8_LYMST</name>
<evidence type="ECO:0000313" key="4">
    <source>
        <dbReference type="Proteomes" id="UP001497497"/>
    </source>
</evidence>
<dbReference type="PANTHER" id="PTHR45702:SF2">
    <property type="entry name" value="KUZBANIAN, ISOFORM A"/>
    <property type="match status" value="1"/>
</dbReference>
<dbReference type="Proteomes" id="UP001497497">
    <property type="component" value="Unassembled WGS sequence"/>
</dbReference>
<feature type="region of interest" description="Disordered" evidence="1">
    <location>
        <begin position="291"/>
        <end position="383"/>
    </location>
</feature>
<organism evidence="3 4">
    <name type="scientific">Lymnaea stagnalis</name>
    <name type="common">Great pond snail</name>
    <name type="synonym">Helix stagnalis</name>
    <dbReference type="NCBI Taxonomy" id="6523"/>
    <lineage>
        <taxon>Eukaryota</taxon>
        <taxon>Metazoa</taxon>
        <taxon>Spiralia</taxon>
        <taxon>Lophotrochozoa</taxon>
        <taxon>Mollusca</taxon>
        <taxon>Gastropoda</taxon>
        <taxon>Heterobranchia</taxon>
        <taxon>Euthyneura</taxon>
        <taxon>Panpulmonata</taxon>
        <taxon>Hygrophila</taxon>
        <taxon>Lymnaeoidea</taxon>
        <taxon>Lymnaeidae</taxon>
        <taxon>Lymnaea</taxon>
    </lineage>
</organism>
<feature type="compositionally biased region" description="Polar residues" evidence="1">
    <location>
        <begin position="215"/>
        <end position="249"/>
    </location>
</feature>
<proteinExistence type="predicted"/>
<dbReference type="Gene3D" id="4.10.70.30">
    <property type="match status" value="1"/>
</dbReference>
<dbReference type="Pfam" id="PF16698">
    <property type="entry name" value="ADAM17_MPD"/>
    <property type="match status" value="1"/>
</dbReference>
<dbReference type="EMBL" id="CAXITT010000357">
    <property type="protein sequence ID" value="CAL1539810.1"/>
    <property type="molecule type" value="Genomic_DNA"/>
</dbReference>
<dbReference type="GO" id="GO:0005886">
    <property type="term" value="C:plasma membrane"/>
    <property type="evidence" value="ECO:0007669"/>
    <property type="project" value="TreeGrafter"/>
</dbReference>
<keyword evidence="4" id="KW-1185">Reference proteome</keyword>
<reference evidence="3 4" key="1">
    <citation type="submission" date="2024-04" db="EMBL/GenBank/DDBJ databases">
        <authorList>
            <consortium name="Genoscope - CEA"/>
            <person name="William W."/>
        </authorList>
    </citation>
    <scope>NUCLEOTIDE SEQUENCE [LARGE SCALE GENOMIC DNA]</scope>
</reference>